<evidence type="ECO:0000256" key="1">
    <source>
        <dbReference type="ARBA" id="ARBA00001966"/>
    </source>
</evidence>
<accession>A0A0E4GBK6</accession>
<keyword evidence="3" id="KW-0949">S-adenosyl-L-methionine</keyword>
<feature type="domain" description="Radical SAM core" evidence="7">
    <location>
        <begin position="1"/>
        <end position="211"/>
    </location>
</feature>
<dbReference type="SUPFAM" id="SSF102114">
    <property type="entry name" value="Radical SAM enzymes"/>
    <property type="match status" value="1"/>
</dbReference>
<keyword evidence="6" id="KW-0411">Iron-sulfur</keyword>
<dbReference type="InterPro" id="IPR027633">
    <property type="entry name" value="rSAM_NirJ2"/>
</dbReference>
<dbReference type="RefSeq" id="WP_046498850.1">
    <property type="nucleotide sequence ID" value="NZ_CGIH01000038.1"/>
</dbReference>
<dbReference type="PANTHER" id="PTHR11228">
    <property type="entry name" value="RADICAL SAM DOMAIN PROTEIN"/>
    <property type="match status" value="1"/>
</dbReference>
<proteinExistence type="predicted"/>
<keyword evidence="2" id="KW-0004">4Fe-4S</keyword>
<dbReference type="GO" id="GO:0046872">
    <property type="term" value="F:metal ion binding"/>
    <property type="evidence" value="ECO:0007669"/>
    <property type="project" value="UniProtKB-KW"/>
</dbReference>
<dbReference type="SMART" id="SM00729">
    <property type="entry name" value="Elp3"/>
    <property type="match status" value="1"/>
</dbReference>
<protein>
    <submittedName>
        <fullName evidence="8">Aldolase-type TIM barrel</fullName>
    </submittedName>
</protein>
<sequence length="330" mass="36951">MLVSWNTTNQCNMFCDHCYRDAGAKAADELDTNEARTLIEEIKKAGFKIMIFSGGEPLLRPDIYELGAYARQQGLRPVLGTNATLITPKTAHQLKEAGFLAAGVSLDTLIPEKNDAFRKLENTSELTMNGINNLKEAGIPFQIHTTVMDWNVDELEAITDFAVELGAMAHHVFFLVPTGRAVNIEEEALRVEIYEKTIARLMEKQKNVPIEIKPTCAPQFIRVADKKGIPLRFSRGCLAGISYCIISPKGDVQPCAYMNMYLGNVREIPFHQIWSDNPVLKELRTMDYEGKCGICDYKTSCGGCRARANYYNGSIMSEDSWCLYNPSRKA</sequence>
<dbReference type="PIRSF" id="PIRSF037420">
    <property type="entry name" value="PQQ_syn_pqqE"/>
    <property type="match status" value="1"/>
</dbReference>
<evidence type="ECO:0000259" key="7">
    <source>
        <dbReference type="PROSITE" id="PS51918"/>
    </source>
</evidence>
<dbReference type="Pfam" id="PF13186">
    <property type="entry name" value="SPASM"/>
    <property type="match status" value="1"/>
</dbReference>
<dbReference type="SFLD" id="SFLDS00029">
    <property type="entry name" value="Radical_SAM"/>
    <property type="match status" value="1"/>
</dbReference>
<evidence type="ECO:0000256" key="6">
    <source>
        <dbReference type="ARBA" id="ARBA00023014"/>
    </source>
</evidence>
<dbReference type="OrthoDB" id="7021155at2"/>
<keyword evidence="5" id="KW-0408">Iron</keyword>
<dbReference type="InterPro" id="IPR058240">
    <property type="entry name" value="rSAM_sf"/>
</dbReference>
<evidence type="ECO:0000256" key="2">
    <source>
        <dbReference type="ARBA" id="ARBA00022485"/>
    </source>
</evidence>
<dbReference type="GO" id="GO:0051539">
    <property type="term" value="F:4 iron, 4 sulfur cluster binding"/>
    <property type="evidence" value="ECO:0007669"/>
    <property type="project" value="UniProtKB-KW"/>
</dbReference>
<dbReference type="Gene3D" id="3.20.20.70">
    <property type="entry name" value="Aldolase class I"/>
    <property type="match status" value="1"/>
</dbReference>
<dbReference type="CDD" id="cd21123">
    <property type="entry name" value="SPASM_MftC-like"/>
    <property type="match status" value="1"/>
</dbReference>
<keyword evidence="9" id="KW-1185">Reference proteome</keyword>
<dbReference type="PANTHER" id="PTHR11228:SF34">
    <property type="entry name" value="TUNGSTEN-CONTAINING ALDEHYDE FERREDOXIN OXIDOREDUCTASE COFACTOR MODIFYING PROTEIN"/>
    <property type="match status" value="1"/>
</dbReference>
<dbReference type="AlphaFoldDB" id="A0A0E4GBK6"/>
<reference evidence="8 9" key="1">
    <citation type="submission" date="2015-03" db="EMBL/GenBank/DDBJ databases">
        <authorList>
            <person name="Murphy D."/>
        </authorList>
    </citation>
    <scope>NUCLEOTIDE SEQUENCE [LARGE SCALE GENOMIC DNA]</scope>
    <source>
        <strain evidence="8 9">OL-4</strain>
    </source>
</reference>
<dbReference type="PROSITE" id="PS51918">
    <property type="entry name" value="RADICAL_SAM"/>
    <property type="match status" value="1"/>
</dbReference>
<evidence type="ECO:0000313" key="8">
    <source>
        <dbReference type="EMBL" id="CFX92350.1"/>
    </source>
</evidence>
<dbReference type="CDD" id="cd01335">
    <property type="entry name" value="Radical_SAM"/>
    <property type="match status" value="1"/>
</dbReference>
<dbReference type="InterPro" id="IPR006638">
    <property type="entry name" value="Elp3/MiaA/NifB-like_rSAM"/>
</dbReference>
<name>A0A0E4GBK6_9FIRM</name>
<dbReference type="Pfam" id="PF04055">
    <property type="entry name" value="Radical_SAM"/>
    <property type="match status" value="1"/>
</dbReference>
<dbReference type="InterPro" id="IPR023885">
    <property type="entry name" value="4Fe4S-binding_SPASM_dom"/>
</dbReference>
<evidence type="ECO:0000313" key="9">
    <source>
        <dbReference type="Proteomes" id="UP000045545"/>
    </source>
</evidence>
<keyword evidence="4" id="KW-0479">Metal-binding</keyword>
<dbReference type="SFLD" id="SFLDG01386">
    <property type="entry name" value="main_SPASM_domain-containing"/>
    <property type="match status" value="1"/>
</dbReference>
<dbReference type="Proteomes" id="UP000045545">
    <property type="component" value="Unassembled WGS sequence"/>
</dbReference>
<dbReference type="NCBIfam" id="TIGR04055">
    <property type="entry name" value="rSAM_NirJ2"/>
    <property type="match status" value="1"/>
</dbReference>
<comment type="cofactor">
    <cofactor evidence="1">
        <name>[4Fe-4S] cluster</name>
        <dbReference type="ChEBI" id="CHEBI:49883"/>
    </cofactor>
</comment>
<dbReference type="SFLD" id="SFLDG01067">
    <property type="entry name" value="SPASM/twitch_domain_containing"/>
    <property type="match status" value="1"/>
</dbReference>
<dbReference type="InterPro" id="IPR007197">
    <property type="entry name" value="rSAM"/>
</dbReference>
<evidence type="ECO:0000256" key="3">
    <source>
        <dbReference type="ARBA" id="ARBA00022691"/>
    </source>
</evidence>
<organism evidence="8 9">
    <name type="scientific">Syntrophomonas zehnderi OL-4</name>
    <dbReference type="NCBI Taxonomy" id="690567"/>
    <lineage>
        <taxon>Bacteria</taxon>
        <taxon>Bacillati</taxon>
        <taxon>Bacillota</taxon>
        <taxon>Clostridia</taxon>
        <taxon>Eubacteriales</taxon>
        <taxon>Syntrophomonadaceae</taxon>
        <taxon>Syntrophomonas</taxon>
    </lineage>
</organism>
<dbReference type="NCBIfam" id="TIGR04085">
    <property type="entry name" value="rSAM_more_4Fe4S"/>
    <property type="match status" value="1"/>
</dbReference>
<dbReference type="InterPro" id="IPR017200">
    <property type="entry name" value="PqqE-like"/>
</dbReference>
<evidence type="ECO:0000256" key="4">
    <source>
        <dbReference type="ARBA" id="ARBA00022723"/>
    </source>
</evidence>
<dbReference type="STRING" id="690567.2215"/>
<dbReference type="GO" id="GO:0003824">
    <property type="term" value="F:catalytic activity"/>
    <property type="evidence" value="ECO:0007669"/>
    <property type="project" value="InterPro"/>
</dbReference>
<evidence type="ECO:0000256" key="5">
    <source>
        <dbReference type="ARBA" id="ARBA00023004"/>
    </source>
</evidence>
<gene>
    <name evidence="8" type="ORF">2215</name>
</gene>
<dbReference type="InterPro" id="IPR050377">
    <property type="entry name" value="Radical_SAM_PqqE_MftC-like"/>
</dbReference>
<dbReference type="EMBL" id="CGIH01000038">
    <property type="protein sequence ID" value="CFX92350.1"/>
    <property type="molecule type" value="Genomic_DNA"/>
</dbReference>
<dbReference type="InterPro" id="IPR013785">
    <property type="entry name" value="Aldolase_TIM"/>
</dbReference>